<keyword evidence="3" id="KW-0560">Oxidoreductase</keyword>
<dbReference type="Gene3D" id="3.40.50.720">
    <property type="entry name" value="NAD(P)-binding Rossmann-like Domain"/>
    <property type="match status" value="1"/>
</dbReference>
<dbReference type="OrthoDB" id="9803333at2"/>
<dbReference type="PANTHER" id="PTHR42760:SF53">
    <property type="entry name" value="BLR4183 PROTEIN"/>
    <property type="match status" value="1"/>
</dbReference>
<keyword evidence="5" id="KW-1185">Reference proteome</keyword>
<dbReference type="Pfam" id="PF13561">
    <property type="entry name" value="adh_short_C2"/>
    <property type="match status" value="1"/>
</dbReference>
<organism evidence="4 5">
    <name type="scientific">Pedobacter suwonensis</name>
    <dbReference type="NCBI Taxonomy" id="332999"/>
    <lineage>
        <taxon>Bacteria</taxon>
        <taxon>Pseudomonadati</taxon>
        <taxon>Bacteroidota</taxon>
        <taxon>Sphingobacteriia</taxon>
        <taxon>Sphingobacteriales</taxon>
        <taxon>Sphingobacteriaceae</taxon>
        <taxon>Pedobacter</taxon>
    </lineage>
</organism>
<dbReference type="AlphaFoldDB" id="A0A1I0U8V6"/>
<dbReference type="PRINTS" id="PR00081">
    <property type="entry name" value="GDHRDH"/>
</dbReference>
<dbReference type="SUPFAM" id="SSF51735">
    <property type="entry name" value="NAD(P)-binding Rossmann-fold domains"/>
    <property type="match status" value="1"/>
</dbReference>
<dbReference type="GO" id="GO:0016616">
    <property type="term" value="F:oxidoreductase activity, acting on the CH-OH group of donors, NAD or NADP as acceptor"/>
    <property type="evidence" value="ECO:0007669"/>
    <property type="project" value="TreeGrafter"/>
</dbReference>
<dbReference type="PANTHER" id="PTHR42760">
    <property type="entry name" value="SHORT-CHAIN DEHYDROGENASES/REDUCTASES FAMILY MEMBER"/>
    <property type="match status" value="1"/>
</dbReference>
<dbReference type="InterPro" id="IPR002347">
    <property type="entry name" value="SDR_fam"/>
</dbReference>
<proteinExistence type="inferred from homology"/>
<dbReference type="STRING" id="332999.SAMN04488511_12714"/>
<name>A0A1I0U8V6_9SPHI</name>
<dbReference type="GO" id="GO:0030497">
    <property type="term" value="P:fatty acid elongation"/>
    <property type="evidence" value="ECO:0007669"/>
    <property type="project" value="TreeGrafter"/>
</dbReference>
<reference evidence="5" key="1">
    <citation type="submission" date="2016-10" db="EMBL/GenBank/DDBJ databases">
        <authorList>
            <person name="Varghese N."/>
            <person name="Submissions S."/>
        </authorList>
    </citation>
    <scope>NUCLEOTIDE SEQUENCE [LARGE SCALE GENOMIC DNA]</scope>
    <source>
        <strain evidence="5">DSM 18130</strain>
    </source>
</reference>
<accession>A0A1I0U8V6</accession>
<evidence type="ECO:0000256" key="1">
    <source>
        <dbReference type="ARBA" id="ARBA00006484"/>
    </source>
</evidence>
<dbReference type="RefSeq" id="WP_090988061.1">
    <property type="nucleotide sequence ID" value="NZ_FOJM01000027.1"/>
</dbReference>
<evidence type="ECO:0000313" key="5">
    <source>
        <dbReference type="Proteomes" id="UP000198836"/>
    </source>
</evidence>
<evidence type="ECO:0000256" key="3">
    <source>
        <dbReference type="ARBA" id="ARBA00023002"/>
    </source>
</evidence>
<evidence type="ECO:0000313" key="4">
    <source>
        <dbReference type="EMBL" id="SFA60293.1"/>
    </source>
</evidence>
<sequence>METQNKIALVTGGSRGLGKNAAIKIASKGIGVILTYQFKKDQADATVNEIKALGVPAAAIQLNVGDAKTFDAFFSEAKSVLKSVFNAEKFDFLINNAGIGIHASFADTTEEQFDALVNIHYKGAFFLTQKALPLLNDGSGIINISSGLARFATPGYAAYASMKGAIETLTRYQAKELGARGIRSNVVAPGAIETDFGGGMVRDNDQINAAIAANTALGRVGLPDDIGGVVAFLCTEEARWINAQRIEASGGMFL</sequence>
<comment type="similarity">
    <text evidence="1">Belongs to the short-chain dehydrogenases/reductases (SDR) family.</text>
</comment>
<gene>
    <name evidence="4" type="ORF">SAMN04488511_12714</name>
</gene>
<protein>
    <submittedName>
        <fullName evidence="4">NAD(P)-dependent dehydrogenase, short-chain alcohol dehydrogenase family</fullName>
    </submittedName>
</protein>
<dbReference type="Proteomes" id="UP000198836">
    <property type="component" value="Unassembled WGS sequence"/>
</dbReference>
<dbReference type="InterPro" id="IPR036291">
    <property type="entry name" value="NAD(P)-bd_dom_sf"/>
</dbReference>
<dbReference type="PRINTS" id="PR00080">
    <property type="entry name" value="SDRFAMILY"/>
</dbReference>
<keyword evidence="2" id="KW-0521">NADP</keyword>
<dbReference type="EMBL" id="FOJM01000027">
    <property type="protein sequence ID" value="SFA60293.1"/>
    <property type="molecule type" value="Genomic_DNA"/>
</dbReference>
<dbReference type="FunFam" id="3.40.50.720:FF:000374">
    <property type="entry name" value="3-oxoacyl-(Acyl-carrier-protein) reductase"/>
    <property type="match status" value="1"/>
</dbReference>
<evidence type="ECO:0000256" key="2">
    <source>
        <dbReference type="ARBA" id="ARBA00022857"/>
    </source>
</evidence>